<dbReference type="Proteomes" id="UP001216440">
    <property type="component" value="Chromosome"/>
</dbReference>
<protein>
    <submittedName>
        <fullName evidence="3">Uncharacterized protein</fullName>
    </submittedName>
</protein>
<evidence type="ECO:0000313" key="3">
    <source>
        <dbReference type="EMBL" id="WGD40515.1"/>
    </source>
</evidence>
<dbReference type="RefSeq" id="WP_279333597.1">
    <property type="nucleotide sequence ID" value="NZ_CP121682.1"/>
</dbReference>
<evidence type="ECO:0000256" key="2">
    <source>
        <dbReference type="SAM" id="Phobius"/>
    </source>
</evidence>
<reference evidence="3 4" key="1">
    <citation type="submission" date="2023-03" db="EMBL/GenBank/DDBJ databases">
        <authorList>
            <person name="Mo P."/>
        </authorList>
    </citation>
    <scope>NUCLEOTIDE SEQUENCE [LARGE SCALE GENOMIC DNA]</scope>
    <source>
        <strain evidence="3 4">HUAS 5</strain>
    </source>
</reference>
<organism evidence="3 4">
    <name type="scientific">Streptomyces cathayae</name>
    <dbReference type="NCBI Taxonomy" id="3031124"/>
    <lineage>
        <taxon>Bacteria</taxon>
        <taxon>Bacillati</taxon>
        <taxon>Actinomycetota</taxon>
        <taxon>Actinomycetes</taxon>
        <taxon>Kitasatosporales</taxon>
        <taxon>Streptomycetaceae</taxon>
        <taxon>Streptomyces</taxon>
    </lineage>
</organism>
<dbReference type="EMBL" id="CP121682">
    <property type="protein sequence ID" value="WGD40515.1"/>
    <property type="molecule type" value="Genomic_DNA"/>
</dbReference>
<feature type="transmembrane region" description="Helical" evidence="2">
    <location>
        <begin position="6"/>
        <end position="29"/>
    </location>
</feature>
<keyword evidence="2" id="KW-0472">Membrane</keyword>
<feature type="transmembrane region" description="Helical" evidence="2">
    <location>
        <begin position="41"/>
        <end position="64"/>
    </location>
</feature>
<proteinExistence type="predicted"/>
<keyword evidence="2" id="KW-0812">Transmembrane</keyword>
<keyword evidence="4" id="KW-1185">Reference proteome</keyword>
<feature type="compositionally biased region" description="Polar residues" evidence="1">
    <location>
        <begin position="119"/>
        <end position="129"/>
    </location>
</feature>
<gene>
    <name evidence="3" type="ORF">PYS65_10370</name>
</gene>
<evidence type="ECO:0000313" key="4">
    <source>
        <dbReference type="Proteomes" id="UP001216440"/>
    </source>
</evidence>
<name>A0ABY8JWY9_9ACTN</name>
<sequence length="135" mass="13744">MNYVVLLALMASALGVVGCGVAGLATGWIHPWERGRVLRPGAHGLGHILSGSGFFCVCVFFLMASDGGSLWGGVSLELLLVGIVLFLIGTVLRGVAAFPDRQVGSRVAADSRPDGTLRSAESQGPSQAGGSPPIG</sequence>
<evidence type="ECO:0000256" key="1">
    <source>
        <dbReference type="SAM" id="MobiDB-lite"/>
    </source>
</evidence>
<keyword evidence="2" id="KW-1133">Transmembrane helix</keyword>
<feature type="region of interest" description="Disordered" evidence="1">
    <location>
        <begin position="107"/>
        <end position="135"/>
    </location>
</feature>
<feature type="transmembrane region" description="Helical" evidence="2">
    <location>
        <begin position="70"/>
        <end position="92"/>
    </location>
</feature>
<accession>A0ABY8JWY9</accession>